<evidence type="ECO:0000256" key="1">
    <source>
        <dbReference type="ARBA" id="ARBA00000085"/>
    </source>
</evidence>
<dbReference type="InterPro" id="IPR011006">
    <property type="entry name" value="CheY-like_superfamily"/>
</dbReference>
<evidence type="ECO:0000313" key="9">
    <source>
        <dbReference type="EMBL" id="ARN19164.1"/>
    </source>
</evidence>
<keyword evidence="10" id="KW-1185">Reference proteome</keyword>
<dbReference type="CDD" id="cd18774">
    <property type="entry name" value="PDC2_HK_sensor"/>
    <property type="match status" value="1"/>
</dbReference>
<evidence type="ECO:0000259" key="7">
    <source>
        <dbReference type="PROSITE" id="PS50109"/>
    </source>
</evidence>
<dbReference type="InterPro" id="IPR001789">
    <property type="entry name" value="Sig_transdc_resp-reg_receiver"/>
</dbReference>
<keyword evidence="6" id="KW-1133">Transmembrane helix</keyword>
<dbReference type="InterPro" id="IPR036097">
    <property type="entry name" value="HisK_dim/P_sf"/>
</dbReference>
<dbReference type="EMBL" id="CP015118">
    <property type="protein sequence ID" value="ARN19164.1"/>
    <property type="molecule type" value="Genomic_DNA"/>
</dbReference>
<dbReference type="Gene3D" id="3.30.565.10">
    <property type="entry name" value="Histidine kinase-like ATPase, C-terminal domain"/>
    <property type="match status" value="1"/>
</dbReference>
<dbReference type="SUPFAM" id="SSF47384">
    <property type="entry name" value="Homodimeric domain of signal transducing histidine kinase"/>
    <property type="match status" value="1"/>
</dbReference>
<dbReference type="Proteomes" id="UP000193427">
    <property type="component" value="Chromosome"/>
</dbReference>
<dbReference type="InterPro" id="IPR003594">
    <property type="entry name" value="HATPase_dom"/>
</dbReference>
<evidence type="ECO:0000256" key="6">
    <source>
        <dbReference type="SAM" id="Phobius"/>
    </source>
</evidence>
<accession>A0A1W6L4J7</accession>
<dbReference type="SUPFAM" id="SSF55874">
    <property type="entry name" value="ATPase domain of HSP90 chaperone/DNA topoisomerase II/histidine kinase"/>
    <property type="match status" value="1"/>
</dbReference>
<feature type="domain" description="Histidine kinase" evidence="7">
    <location>
        <begin position="400"/>
        <end position="621"/>
    </location>
</feature>
<dbReference type="PANTHER" id="PTHR43065:SF49">
    <property type="entry name" value="HISTIDINE KINASE"/>
    <property type="match status" value="1"/>
</dbReference>
<dbReference type="SMART" id="SM00388">
    <property type="entry name" value="HisKA"/>
    <property type="match status" value="1"/>
</dbReference>
<dbReference type="InterPro" id="IPR004358">
    <property type="entry name" value="Sig_transdc_His_kin-like_C"/>
</dbReference>
<dbReference type="InterPro" id="IPR003661">
    <property type="entry name" value="HisK_dim/P_dom"/>
</dbReference>
<dbReference type="InterPro" id="IPR036890">
    <property type="entry name" value="HATPase_C_sf"/>
</dbReference>
<dbReference type="OrthoDB" id="5389366at2"/>
<gene>
    <name evidence="9" type="ORF">A4W93_04100</name>
</gene>
<dbReference type="Gene3D" id="3.30.450.20">
    <property type="entry name" value="PAS domain"/>
    <property type="match status" value="1"/>
</dbReference>
<dbReference type="KEGG" id="rgu:A4W93_04100"/>
<dbReference type="SUPFAM" id="SSF52172">
    <property type="entry name" value="CheY-like"/>
    <property type="match status" value="1"/>
</dbReference>
<dbReference type="SMART" id="SM00387">
    <property type="entry name" value="HATPase_c"/>
    <property type="match status" value="1"/>
</dbReference>
<proteinExistence type="predicted"/>
<dbReference type="PROSITE" id="PS50110">
    <property type="entry name" value="RESPONSE_REGULATORY"/>
    <property type="match status" value="1"/>
</dbReference>
<dbReference type="Pfam" id="PF02518">
    <property type="entry name" value="HATPase_c"/>
    <property type="match status" value="1"/>
</dbReference>
<evidence type="ECO:0000256" key="5">
    <source>
        <dbReference type="SAM" id="Coils"/>
    </source>
</evidence>
<feature type="transmembrane region" description="Helical" evidence="6">
    <location>
        <begin position="26"/>
        <end position="48"/>
    </location>
</feature>
<feature type="domain" description="Response regulatory" evidence="8">
    <location>
        <begin position="642"/>
        <end position="754"/>
    </location>
</feature>
<evidence type="ECO:0000313" key="10">
    <source>
        <dbReference type="Proteomes" id="UP000193427"/>
    </source>
</evidence>
<sequence length="761" mass="80636">MQAPATDSAFPMAPLRSRSPSVRRRLMLLTLGVLLPTSGISLFAAYTIHVEARKSLTSAASETARALSLVADREVAYRAGVLKTLAVSPALDREDLRAFYEQARAVSPGADNAVMLTDLSGRTLINTRAPFSLLSVPQAPVPAPPDLGRIDSRPIVSDLYMSPVTRQQSFLVWIPVMRDGQVRMHVSMASVASQLQRIFDQQQLPAGWTGTLVDAKGRVLARSADADKMIGRSATPDMLERLRLDTRGVHETVTLDGTKVFTVFSRAPDSGWSVLIGVPRDELSRPALEALRTMLLISAAMWGLAALAAVWLGRSIEGPVALLQSDAEALGAGNVVRPKPTGLAETDVVQQLLATASRELRDNEANLQRRVKSAVAEAERAQRVALATQKLEALGRLTGGIAHDFNNLLQTMSSGVQLAGKLASDPRATKALGACERAIGKAVKLTRQLMSFGRAQPGHREVVDLARQFDGLADLVRGAVREGVTVELDPGDNTSPVLLDPVQFELAVLNLVLNARDAMKGRGGGTITVRAFNRRVNDNEIPGLRGGDYVAVGVTDSGHGIASDLLPRVFEPFFTTKAVGEGTGLGLAQVYAFAVQTGGLATVRSEMGRGTTVTLFLPASNAVPSVATATPLATPVPTRSGTVLLVEDDALVRGLTAQALEDCGFSILVASSGPDALAIAASRQDIDAVLSDVVMPGGMSGVDLVHALQRQRPGLPVILVSGYAAVLDTTDLPVRTIAKPYAIDDIARLLAEAIAEHRRSA</sequence>
<dbReference type="GO" id="GO:0000155">
    <property type="term" value="F:phosphorelay sensor kinase activity"/>
    <property type="evidence" value="ECO:0007669"/>
    <property type="project" value="InterPro"/>
</dbReference>
<dbReference type="Pfam" id="PF00072">
    <property type="entry name" value="Response_reg"/>
    <property type="match status" value="1"/>
</dbReference>
<name>A0A1W6L4J7_9BURK</name>
<dbReference type="Gene3D" id="3.40.50.2300">
    <property type="match status" value="1"/>
</dbReference>
<keyword evidence="5" id="KW-0175">Coiled coil</keyword>
<keyword evidence="6" id="KW-0472">Membrane</keyword>
<evidence type="ECO:0000256" key="4">
    <source>
        <dbReference type="PROSITE-ProRule" id="PRU00169"/>
    </source>
</evidence>
<organism evidence="9 10">
    <name type="scientific">Piscinibacter gummiphilus</name>
    <dbReference type="NCBI Taxonomy" id="946333"/>
    <lineage>
        <taxon>Bacteria</taxon>
        <taxon>Pseudomonadati</taxon>
        <taxon>Pseudomonadota</taxon>
        <taxon>Betaproteobacteria</taxon>
        <taxon>Burkholderiales</taxon>
        <taxon>Sphaerotilaceae</taxon>
        <taxon>Piscinibacter</taxon>
    </lineage>
</organism>
<reference evidence="9 10" key="1">
    <citation type="submission" date="2016-04" db="EMBL/GenBank/DDBJ databases">
        <title>Complete genome sequence of natural rubber-degrading, novel Gram-negative bacterium, Rhizobacter gummiphilus strain NS21.</title>
        <authorList>
            <person name="Tabata M."/>
            <person name="Kasai D."/>
            <person name="Fukuda M."/>
        </authorList>
    </citation>
    <scope>NUCLEOTIDE SEQUENCE [LARGE SCALE GENOMIC DNA]</scope>
    <source>
        <strain evidence="9 10">NS21</strain>
    </source>
</reference>
<keyword evidence="3 4" id="KW-0597">Phosphoprotein</keyword>
<evidence type="ECO:0000259" key="8">
    <source>
        <dbReference type="PROSITE" id="PS50110"/>
    </source>
</evidence>
<dbReference type="Gene3D" id="1.10.287.130">
    <property type="match status" value="1"/>
</dbReference>
<dbReference type="RefSeq" id="WP_085749410.1">
    <property type="nucleotide sequence ID" value="NZ_BSPR01000002.1"/>
</dbReference>
<comment type="catalytic activity">
    <reaction evidence="1">
        <text>ATP + protein L-histidine = ADP + protein N-phospho-L-histidine.</text>
        <dbReference type="EC" id="2.7.13.3"/>
    </reaction>
</comment>
<dbReference type="STRING" id="946333.A4W93_04100"/>
<dbReference type="EC" id="2.7.13.3" evidence="2"/>
<protein>
    <recommendedName>
        <fullName evidence="2">histidine kinase</fullName>
        <ecNumber evidence="2">2.7.13.3</ecNumber>
    </recommendedName>
</protein>
<feature type="coiled-coil region" evidence="5">
    <location>
        <begin position="357"/>
        <end position="384"/>
    </location>
</feature>
<keyword evidence="6" id="KW-0812">Transmembrane</keyword>
<dbReference type="PRINTS" id="PR00344">
    <property type="entry name" value="BCTRLSENSOR"/>
</dbReference>
<evidence type="ECO:0000256" key="2">
    <source>
        <dbReference type="ARBA" id="ARBA00012438"/>
    </source>
</evidence>
<dbReference type="AlphaFoldDB" id="A0A1W6L4J7"/>
<dbReference type="PANTHER" id="PTHR43065">
    <property type="entry name" value="SENSOR HISTIDINE KINASE"/>
    <property type="match status" value="1"/>
</dbReference>
<dbReference type="SMART" id="SM00448">
    <property type="entry name" value="REC"/>
    <property type="match status" value="1"/>
</dbReference>
<dbReference type="PROSITE" id="PS50109">
    <property type="entry name" value="HIS_KIN"/>
    <property type="match status" value="1"/>
</dbReference>
<evidence type="ECO:0000256" key="3">
    <source>
        <dbReference type="ARBA" id="ARBA00022553"/>
    </source>
</evidence>
<feature type="modified residue" description="4-aspartylphosphate" evidence="4">
    <location>
        <position position="692"/>
    </location>
</feature>
<dbReference type="InterPro" id="IPR005467">
    <property type="entry name" value="His_kinase_dom"/>
</dbReference>